<accession>A0A126QQ04</accession>
<evidence type="ECO:0000313" key="3">
    <source>
        <dbReference type="EMBL" id="AMK11869.1"/>
    </source>
</evidence>
<dbReference type="AlphaFoldDB" id="A0A126QQ04"/>
<dbReference type="EMBL" id="SOBK01000009">
    <property type="protein sequence ID" value="TDT87131.1"/>
    <property type="molecule type" value="Genomic_DNA"/>
</dbReference>
<gene>
    <name evidence="3" type="ORF">AWY79_12465</name>
    <name evidence="4" type="ORF">EDC59_10918</name>
</gene>
<dbReference type="SMART" id="SM00028">
    <property type="entry name" value="TPR"/>
    <property type="match status" value="3"/>
</dbReference>
<dbReference type="Proteomes" id="UP000295506">
    <property type="component" value="Unassembled WGS sequence"/>
</dbReference>
<proteinExistence type="inferred from homology"/>
<dbReference type="Proteomes" id="UP000055611">
    <property type="component" value="Chromosome"/>
</dbReference>
<dbReference type="Pfam" id="PF13174">
    <property type="entry name" value="TPR_6"/>
    <property type="match status" value="1"/>
</dbReference>
<keyword evidence="2" id="KW-0732">Signal</keyword>
<feature type="coiled-coil region" evidence="1">
    <location>
        <begin position="30"/>
        <end position="100"/>
    </location>
</feature>
<feature type="chain" id="PRO_5044548205" evidence="2">
    <location>
        <begin position="20"/>
        <end position="327"/>
    </location>
</feature>
<name>A0A126QQ04_9BACT</name>
<dbReference type="InterPro" id="IPR019734">
    <property type="entry name" value="TPR_rpt"/>
</dbReference>
<protein>
    <submittedName>
        <fullName evidence="3 4">Tol-pal system protein</fullName>
    </submittedName>
</protein>
<dbReference type="Gene3D" id="1.25.40.10">
    <property type="entry name" value="Tetratricopeptide repeat domain"/>
    <property type="match status" value="1"/>
</dbReference>
<feature type="signal peptide" evidence="2">
    <location>
        <begin position="1"/>
        <end position="19"/>
    </location>
</feature>
<dbReference type="Pfam" id="PF13432">
    <property type="entry name" value="TPR_16"/>
    <property type="match status" value="1"/>
</dbReference>
<sequence length="327" mass="36223">MKMKLDKIFAVLIVFLAVAALSGCASKTDVEAMQSERQQDLNRIRQLESELTESREQLKAEIEKSNDPIRAKSADMWAEIQSLRAEFARLRGEMDAVNIRLDRQVGATDSPTTMDSLANRVAELEFALENQLSVDLPKVREERNAALAAQAPAPMAVPAAGAAADAATASDDPADAAEAKAFETTPPAGAQAPAAPAEQPADTDPAKALYDKAYALYKEGQFERARSYWAEFTDTFKGHAYIPSAVFWQGQCYYQLKDYARAVILYEDVIEKYKKSSKFKAALLKAGYSWQYLGKPELAKMRFQEVVEKFPQSVEATQAKRSLDKMK</sequence>
<organism evidence="4 6">
    <name type="scientific">Pseudodesulfovibrio indicus</name>
    <dbReference type="NCBI Taxonomy" id="1716143"/>
    <lineage>
        <taxon>Bacteria</taxon>
        <taxon>Pseudomonadati</taxon>
        <taxon>Thermodesulfobacteriota</taxon>
        <taxon>Desulfovibrionia</taxon>
        <taxon>Desulfovibrionales</taxon>
        <taxon>Desulfovibrionaceae</taxon>
    </lineage>
</organism>
<dbReference type="KEGG" id="dej:AWY79_12465"/>
<keyword evidence="5" id="KW-1185">Reference proteome</keyword>
<dbReference type="EMBL" id="CP014206">
    <property type="protein sequence ID" value="AMK11869.1"/>
    <property type="molecule type" value="Genomic_DNA"/>
</dbReference>
<dbReference type="OrthoDB" id="13540at2"/>
<evidence type="ECO:0000256" key="1">
    <source>
        <dbReference type="SAM" id="Coils"/>
    </source>
</evidence>
<dbReference type="InterPro" id="IPR034706">
    <property type="entry name" value="CpoB"/>
</dbReference>
<dbReference type="InterPro" id="IPR011990">
    <property type="entry name" value="TPR-like_helical_dom_sf"/>
</dbReference>
<keyword evidence="1" id="KW-0175">Coiled coil</keyword>
<dbReference type="SUPFAM" id="SSF48452">
    <property type="entry name" value="TPR-like"/>
    <property type="match status" value="1"/>
</dbReference>
<dbReference type="RefSeq" id="WP_066804383.1">
    <property type="nucleotide sequence ID" value="NZ_CP014206.1"/>
</dbReference>
<evidence type="ECO:0000256" key="2">
    <source>
        <dbReference type="SAM" id="SignalP"/>
    </source>
</evidence>
<reference evidence="3 5" key="1">
    <citation type="journal article" date="2016" name="Front. Microbiol.">
        <title>Genome Sequence of the Piezophilic, Mesophilic Sulfate-Reducing Bacterium Desulfovibrio indicus J2T.</title>
        <authorList>
            <person name="Cao J."/>
            <person name="Maignien L."/>
            <person name="Shao Z."/>
            <person name="Alain K."/>
            <person name="Jebbar M."/>
        </authorList>
    </citation>
    <scope>NUCLEOTIDE SEQUENCE [LARGE SCALE GENOMIC DNA]</scope>
    <source>
        <strain evidence="3 5">J2</strain>
    </source>
</reference>
<dbReference type="GO" id="GO:0051301">
    <property type="term" value="P:cell division"/>
    <property type="evidence" value="ECO:0007669"/>
    <property type="project" value="InterPro"/>
</dbReference>
<evidence type="ECO:0000313" key="6">
    <source>
        <dbReference type="Proteomes" id="UP000295506"/>
    </source>
</evidence>
<reference evidence="4 6" key="2">
    <citation type="submission" date="2019-03" db="EMBL/GenBank/DDBJ databases">
        <title>Genomic Encyclopedia of Type Strains, Phase IV (KMG-IV): sequencing the most valuable type-strain genomes for metagenomic binning, comparative biology and taxonomic classification.</title>
        <authorList>
            <person name="Goeker M."/>
        </authorList>
    </citation>
    <scope>NUCLEOTIDE SEQUENCE [LARGE SCALE GENOMIC DNA]</scope>
    <source>
        <strain evidence="4 6">DSM 101483</strain>
    </source>
</reference>
<evidence type="ECO:0000313" key="5">
    <source>
        <dbReference type="Proteomes" id="UP000055611"/>
    </source>
</evidence>
<evidence type="ECO:0000313" key="4">
    <source>
        <dbReference type="EMBL" id="TDT87131.1"/>
    </source>
</evidence>
<dbReference type="HAMAP" id="MF_02066">
    <property type="entry name" value="CpoB"/>
    <property type="match status" value="1"/>
</dbReference>
<dbReference type="PROSITE" id="PS51257">
    <property type="entry name" value="PROKAR_LIPOPROTEIN"/>
    <property type="match status" value="1"/>
</dbReference>